<evidence type="ECO:0000256" key="10">
    <source>
        <dbReference type="ARBA" id="ARBA00023242"/>
    </source>
</evidence>
<evidence type="ECO:0000256" key="5">
    <source>
        <dbReference type="ARBA" id="ARBA00022679"/>
    </source>
</evidence>
<dbReference type="PROSITE" id="PS51044">
    <property type="entry name" value="ZF_SP_RING"/>
    <property type="match status" value="1"/>
</dbReference>
<evidence type="ECO:0000256" key="2">
    <source>
        <dbReference type="ARBA" id="ARBA00004718"/>
    </source>
</evidence>
<sequence>MEFNNLADSALSTLVENQKFFKEMSDFVSDFSDGGKIKKLQEQSVGKSKEHAKNLLKMKIKHQSLKKAMKDAKDSSATIEEFEEVWKERSEAVEKKRINVKNLDEFKNFVNAVESAAGQAGVEANGQANGTGHDEDIIMESSGSEVFSLYDPWSKALIKKPMRNKMCGHIYDRDSVMPIIMDNFGIRCPVLGCANRSYIQPDHLVEDSNVQQKIQQLMSNVILDGSVSEEDEK</sequence>
<keyword evidence="8" id="KW-0833">Ubl conjugation pathway</keyword>
<evidence type="ECO:0000256" key="7">
    <source>
        <dbReference type="ARBA" id="ARBA00022771"/>
    </source>
</evidence>
<dbReference type="Bgee" id="FBgn0085943">
    <property type="expression patterns" value="Expressed in male reproductive system and 3 other cell types or tissues"/>
</dbReference>
<dbReference type="OrthoDB" id="26899at2759"/>
<dbReference type="CDD" id="cd16651">
    <property type="entry name" value="SPL-RING_NSE2"/>
    <property type="match status" value="1"/>
</dbReference>
<evidence type="ECO:0000259" key="14">
    <source>
        <dbReference type="PROSITE" id="PS51044"/>
    </source>
</evidence>
<dbReference type="PANTHER" id="PTHR21330:SF1">
    <property type="entry name" value="E3 SUMO-PROTEIN LIGASE NSE2"/>
    <property type="match status" value="1"/>
</dbReference>
<dbReference type="Gene3D" id="3.30.40.10">
    <property type="entry name" value="Zinc/RING finger domain, C3HC4 (zinc finger)"/>
    <property type="match status" value="1"/>
</dbReference>
<evidence type="ECO:0000256" key="3">
    <source>
        <dbReference type="ARBA" id="ARBA00008212"/>
    </source>
</evidence>
<gene>
    <name evidence="15" type="primary">Dsim\qjt</name>
    <name evidence="15" type="ORF">Dsimw501_GD14711</name>
</gene>
<comment type="subcellular location">
    <subcellularLocation>
        <location evidence="1">Nucleus</location>
    </subcellularLocation>
</comment>
<comment type="similarity">
    <text evidence="3">Belongs to the NSE2 family.</text>
</comment>
<dbReference type="PANTHER" id="PTHR21330">
    <property type="entry name" value="E3 SUMO-PROTEIN LIGASE NSE2"/>
    <property type="match status" value="1"/>
</dbReference>
<accession>A0A0J9UN51</accession>
<dbReference type="KEGG" id="dsi:Dsimw501_GD14711"/>
<reference evidence="15" key="2">
    <citation type="submission" date="2014-06" db="EMBL/GenBank/DDBJ databases">
        <authorList>
            <person name="Hu T."/>
            <person name="Eisen M.B."/>
            <person name="Thornton K.R."/>
            <person name="Andolfatto P."/>
        </authorList>
    </citation>
    <scope>NUCLEOTIDE SEQUENCE</scope>
    <source>
        <strain evidence="15">W501</strain>
    </source>
</reference>
<evidence type="ECO:0000313" key="15">
    <source>
        <dbReference type="EMBL" id="KMZ00241.1"/>
    </source>
</evidence>
<keyword evidence="9" id="KW-0862">Zinc</keyword>
<keyword evidence="10" id="KW-0539">Nucleus</keyword>
<dbReference type="InterPro" id="IPR013083">
    <property type="entry name" value="Znf_RING/FYVE/PHD"/>
</dbReference>
<comment type="pathway">
    <text evidence="2">Protein modification; protein sumoylation.</text>
</comment>
<dbReference type="UniPathway" id="UPA00886"/>
<dbReference type="Pfam" id="PF11789">
    <property type="entry name" value="zf-Nse"/>
    <property type="match status" value="1"/>
</dbReference>
<evidence type="ECO:0000256" key="12">
    <source>
        <dbReference type="ARBA" id="ARBA00032533"/>
    </source>
</evidence>
<evidence type="ECO:0000256" key="11">
    <source>
        <dbReference type="ARBA" id="ARBA00031731"/>
    </source>
</evidence>
<feature type="domain" description="SP-RING-type" evidence="14">
    <location>
        <begin position="133"/>
        <end position="233"/>
    </location>
</feature>
<evidence type="ECO:0000256" key="13">
    <source>
        <dbReference type="PROSITE-ProRule" id="PRU00452"/>
    </source>
</evidence>
<dbReference type="GO" id="GO:0008270">
    <property type="term" value="F:zinc ion binding"/>
    <property type="evidence" value="ECO:0007669"/>
    <property type="project" value="UniProtKB-KW"/>
</dbReference>
<keyword evidence="7 13" id="KW-0863">Zinc-finger</keyword>
<dbReference type="InterPro" id="IPR004181">
    <property type="entry name" value="Znf_MIZ"/>
</dbReference>
<dbReference type="GO" id="GO:0061665">
    <property type="term" value="F:SUMO ligase activity"/>
    <property type="evidence" value="ECO:0007669"/>
    <property type="project" value="TreeGrafter"/>
</dbReference>
<protein>
    <recommendedName>
        <fullName evidence="4">E3 SUMO-protein ligase NSE2</fullName>
    </recommendedName>
    <alternativeName>
        <fullName evidence="11">E3 SUMO-protein transferase NSE2</fullName>
    </alternativeName>
    <alternativeName>
        <fullName evidence="12">Non-structural maintenance of chromosomes element 2 homolog</fullName>
    </alternativeName>
</protein>
<dbReference type="EMBL" id="CM002912">
    <property type="protein sequence ID" value="KMZ00241.1"/>
    <property type="molecule type" value="Genomic_DNA"/>
</dbReference>
<dbReference type="GO" id="GO:0016925">
    <property type="term" value="P:protein sumoylation"/>
    <property type="evidence" value="ECO:0007669"/>
    <property type="project" value="UniProtKB-UniPathway"/>
</dbReference>
<reference evidence="15" key="1">
    <citation type="journal article" date="2013" name="Genome Res.">
        <title>A second-generation assembly of the Drosophila simulans genome provides new insights into patterns of lineage-specific divergence.</title>
        <authorList>
            <person name="Hu T.T."/>
            <person name="Eisen M.B."/>
            <person name="Thornton K.R."/>
            <person name="Andolfatto P."/>
        </authorList>
    </citation>
    <scope>NUCLEOTIDE SEQUENCE [LARGE SCALE GENOMIC DNA]</scope>
    <source>
        <strain evidence="15">W501</strain>
    </source>
</reference>
<evidence type="ECO:0000256" key="9">
    <source>
        <dbReference type="ARBA" id="ARBA00022833"/>
    </source>
</evidence>
<proteinExistence type="inferred from homology"/>
<evidence type="ECO:0000256" key="4">
    <source>
        <dbReference type="ARBA" id="ARBA00020923"/>
    </source>
</evidence>
<dbReference type="GeneID" id="6738468"/>
<dbReference type="GO" id="GO:0000724">
    <property type="term" value="P:double-strand break repair via homologous recombination"/>
    <property type="evidence" value="ECO:0007669"/>
    <property type="project" value="EnsemblMetazoa"/>
</dbReference>
<reference evidence="15" key="3">
    <citation type="submission" date="2015-04" db="EMBL/GenBank/DDBJ databases">
        <authorList>
            <consortium name="FlyBase"/>
        </authorList>
    </citation>
    <scope>NUCLEOTIDE SEQUENCE</scope>
    <source>
        <strain evidence="15">W501</strain>
    </source>
</reference>
<keyword evidence="6" id="KW-0479">Metal-binding</keyword>
<dbReference type="GO" id="GO:0030915">
    <property type="term" value="C:Smc5-Smc6 complex"/>
    <property type="evidence" value="ECO:0007669"/>
    <property type="project" value="InterPro"/>
</dbReference>
<dbReference type="InterPro" id="IPR026846">
    <property type="entry name" value="Nse2(Mms21)"/>
</dbReference>
<organism evidence="15">
    <name type="scientific">Drosophila simulans</name>
    <name type="common">Fruit fly</name>
    <dbReference type="NCBI Taxonomy" id="7240"/>
    <lineage>
        <taxon>Eukaryota</taxon>
        <taxon>Metazoa</taxon>
        <taxon>Ecdysozoa</taxon>
        <taxon>Arthropoda</taxon>
        <taxon>Hexapoda</taxon>
        <taxon>Insecta</taxon>
        <taxon>Pterygota</taxon>
        <taxon>Neoptera</taxon>
        <taxon>Endopterygota</taxon>
        <taxon>Diptera</taxon>
        <taxon>Brachycera</taxon>
        <taxon>Muscomorpha</taxon>
        <taxon>Ephydroidea</taxon>
        <taxon>Drosophilidae</taxon>
        <taxon>Drosophila</taxon>
        <taxon>Sophophora</taxon>
    </lineage>
</organism>
<dbReference type="GO" id="GO:0005634">
    <property type="term" value="C:nucleus"/>
    <property type="evidence" value="ECO:0007669"/>
    <property type="project" value="UniProtKB-SubCell"/>
</dbReference>
<evidence type="ECO:0000256" key="6">
    <source>
        <dbReference type="ARBA" id="ARBA00022723"/>
    </source>
</evidence>
<dbReference type="Proteomes" id="UP000035880">
    <property type="component" value="Chromosome 3L"/>
</dbReference>
<keyword evidence="5" id="KW-0808">Transferase</keyword>
<name>A0A0J9UN51_DROSI</name>
<evidence type="ECO:0000256" key="8">
    <source>
        <dbReference type="ARBA" id="ARBA00022786"/>
    </source>
</evidence>
<dbReference type="AlphaFoldDB" id="A0A0J9UN51"/>
<evidence type="ECO:0000256" key="1">
    <source>
        <dbReference type="ARBA" id="ARBA00004123"/>
    </source>
</evidence>